<dbReference type="GO" id="GO:0016020">
    <property type="term" value="C:membrane"/>
    <property type="evidence" value="ECO:0007669"/>
    <property type="project" value="InterPro"/>
</dbReference>
<feature type="transmembrane region" description="Helical" evidence="6">
    <location>
        <begin position="12"/>
        <end position="31"/>
    </location>
</feature>
<keyword evidence="3" id="KW-0808">Transferase</keyword>
<feature type="transmembrane region" description="Helical" evidence="6">
    <location>
        <begin position="37"/>
        <end position="56"/>
    </location>
</feature>
<keyword evidence="6" id="KW-0472">Membrane</keyword>
<comment type="caution">
    <text evidence="8">The sequence shown here is derived from an EMBL/GenBank/DDBJ whole genome shotgun (WGS) entry which is preliminary data.</text>
</comment>
<reference evidence="9" key="1">
    <citation type="submission" date="2016-10" db="EMBL/GenBank/DDBJ databases">
        <authorList>
            <person name="de Groot N.N."/>
        </authorList>
    </citation>
    <scope>NUCLEOTIDE SEQUENCE [LARGE SCALE GENOMIC DNA]</scope>
    <source>
        <strain evidence="9">10nlg</strain>
    </source>
</reference>
<dbReference type="PANTHER" id="PTHR24421">
    <property type="entry name" value="NITRATE/NITRITE SENSOR PROTEIN NARX-RELATED"/>
    <property type="match status" value="1"/>
</dbReference>
<evidence type="ECO:0000313" key="9">
    <source>
        <dbReference type="Proteomes" id="UP000199318"/>
    </source>
</evidence>
<sequence>MKRRHRTFMKNHGLSPYVWIFLSILPFYFIFQDSTTVEIAVGIAMVAGFFLSYVLSFSTRGGAVYAGAGVQMAIAAAMTLLFGYMYFFLFLAYFIGHLTNRAAFWTFYPILLTSTFATSYYGFITHPEFITQLPFVFLSLIAVILLPVSTHNKMKEDRLQGQLEDANRKISELVKMEERQRIARDLHDTLGQQLSMIGLKSDLAEKLLEKDPEKAAKEIKEVQNTARISLKELRELVTQMRGTKLEDEMDRVKQLLAAANISCSVDGSLTLPHSLAIAESVVSMCLKEAVTNVVKHSGAANCNITVESSQNALTVTVKDDGGGMSGANKLNHSESGISGMKERLEFVNGTLDVFSDAGTTVVIHVPGDART</sequence>
<dbReference type="InterPro" id="IPR050482">
    <property type="entry name" value="Sensor_HK_TwoCompSys"/>
</dbReference>
<dbReference type="AlphaFoldDB" id="A0A1H9WKH0"/>
<gene>
    <name evidence="8" type="ORF">SAMN05444126_1383</name>
</gene>
<organism evidence="8 9">
    <name type="scientific">Salisediminibacterium halotolerans</name>
    <dbReference type="NCBI Taxonomy" id="517425"/>
    <lineage>
        <taxon>Bacteria</taxon>
        <taxon>Bacillati</taxon>
        <taxon>Bacillota</taxon>
        <taxon>Bacilli</taxon>
        <taxon>Bacillales</taxon>
        <taxon>Bacillaceae</taxon>
        <taxon>Salisediminibacterium</taxon>
    </lineage>
</organism>
<feature type="transmembrane region" description="Helical" evidence="6">
    <location>
        <begin position="63"/>
        <end position="96"/>
    </location>
</feature>
<accession>A0A1H9WKH0</accession>
<dbReference type="Gene3D" id="1.20.5.1930">
    <property type="match status" value="1"/>
</dbReference>
<dbReference type="InterPro" id="IPR036890">
    <property type="entry name" value="HATPase_C_sf"/>
</dbReference>
<dbReference type="Pfam" id="PF02518">
    <property type="entry name" value="HATPase_c"/>
    <property type="match status" value="1"/>
</dbReference>
<dbReference type="GO" id="GO:0046983">
    <property type="term" value="F:protein dimerization activity"/>
    <property type="evidence" value="ECO:0007669"/>
    <property type="project" value="InterPro"/>
</dbReference>
<dbReference type="InterPro" id="IPR056374">
    <property type="entry name" value="DesK/YvfT_N"/>
</dbReference>
<dbReference type="InterPro" id="IPR011712">
    <property type="entry name" value="Sig_transdc_His_kin_sub3_dim/P"/>
</dbReference>
<evidence type="ECO:0000313" key="8">
    <source>
        <dbReference type="EMBL" id="SES34432.1"/>
    </source>
</evidence>
<proteinExistence type="predicted"/>
<dbReference type="SUPFAM" id="SSF55874">
    <property type="entry name" value="ATPase domain of HSP90 chaperone/DNA topoisomerase II/histidine kinase"/>
    <property type="match status" value="1"/>
</dbReference>
<protein>
    <recommendedName>
        <fullName evidence="2">histidine kinase</fullName>
        <ecNumber evidence="2">2.7.13.3</ecNumber>
    </recommendedName>
</protein>
<dbReference type="EC" id="2.7.13.3" evidence="2"/>
<dbReference type="PANTHER" id="PTHR24421:SF63">
    <property type="entry name" value="SENSOR HISTIDINE KINASE DESK"/>
    <property type="match status" value="1"/>
</dbReference>
<name>A0A1H9WKH0_9BACI</name>
<evidence type="ECO:0000256" key="1">
    <source>
        <dbReference type="ARBA" id="ARBA00000085"/>
    </source>
</evidence>
<keyword evidence="6" id="KW-1133">Transmembrane helix</keyword>
<keyword evidence="9" id="KW-1185">Reference proteome</keyword>
<keyword evidence="4 8" id="KW-0418">Kinase</keyword>
<dbReference type="Proteomes" id="UP000199318">
    <property type="component" value="Unassembled WGS sequence"/>
</dbReference>
<dbReference type="Pfam" id="PF23540">
    <property type="entry name" value="DesK_N"/>
    <property type="match status" value="1"/>
</dbReference>
<evidence type="ECO:0000256" key="6">
    <source>
        <dbReference type="SAM" id="Phobius"/>
    </source>
</evidence>
<keyword evidence="5" id="KW-0902">Two-component regulatory system</keyword>
<dbReference type="GO" id="GO:0000155">
    <property type="term" value="F:phosphorelay sensor kinase activity"/>
    <property type="evidence" value="ECO:0007669"/>
    <property type="project" value="InterPro"/>
</dbReference>
<evidence type="ECO:0000256" key="4">
    <source>
        <dbReference type="ARBA" id="ARBA00022777"/>
    </source>
</evidence>
<evidence type="ECO:0000256" key="2">
    <source>
        <dbReference type="ARBA" id="ARBA00012438"/>
    </source>
</evidence>
<evidence type="ECO:0000259" key="7">
    <source>
        <dbReference type="SMART" id="SM00387"/>
    </source>
</evidence>
<dbReference type="CDD" id="cd16917">
    <property type="entry name" value="HATPase_UhpB-NarQ-NarX-like"/>
    <property type="match status" value="1"/>
</dbReference>
<dbReference type="Pfam" id="PF07730">
    <property type="entry name" value="HisKA_3"/>
    <property type="match status" value="1"/>
</dbReference>
<dbReference type="InterPro" id="IPR003594">
    <property type="entry name" value="HATPase_dom"/>
</dbReference>
<evidence type="ECO:0000256" key="5">
    <source>
        <dbReference type="ARBA" id="ARBA00023012"/>
    </source>
</evidence>
<dbReference type="EMBL" id="FOGV01000038">
    <property type="protein sequence ID" value="SES34432.1"/>
    <property type="molecule type" value="Genomic_DNA"/>
</dbReference>
<feature type="domain" description="Histidine kinase/HSP90-like ATPase" evidence="7">
    <location>
        <begin position="277"/>
        <end position="369"/>
    </location>
</feature>
<evidence type="ECO:0000256" key="3">
    <source>
        <dbReference type="ARBA" id="ARBA00022679"/>
    </source>
</evidence>
<feature type="transmembrane region" description="Helical" evidence="6">
    <location>
        <begin position="129"/>
        <end position="148"/>
    </location>
</feature>
<comment type="catalytic activity">
    <reaction evidence="1">
        <text>ATP + protein L-histidine = ADP + protein N-phospho-L-histidine.</text>
        <dbReference type="EC" id="2.7.13.3"/>
    </reaction>
</comment>
<dbReference type="RefSeq" id="WP_093074958.1">
    <property type="nucleotide sequence ID" value="NZ_FOGV01000038.1"/>
</dbReference>
<dbReference type="OrthoDB" id="9797605at2"/>
<dbReference type="Gene3D" id="3.30.565.10">
    <property type="entry name" value="Histidine kinase-like ATPase, C-terminal domain"/>
    <property type="match status" value="1"/>
</dbReference>
<keyword evidence="6" id="KW-0812">Transmembrane</keyword>
<feature type="transmembrane region" description="Helical" evidence="6">
    <location>
        <begin position="102"/>
        <end position="122"/>
    </location>
</feature>
<dbReference type="STRING" id="1464123.SAMN05444126_1383"/>
<dbReference type="SMART" id="SM00387">
    <property type="entry name" value="HATPase_c"/>
    <property type="match status" value="1"/>
</dbReference>